<evidence type="ECO:0000313" key="2">
    <source>
        <dbReference type="Proteomes" id="UP000692954"/>
    </source>
</evidence>
<dbReference type="Proteomes" id="UP000692954">
    <property type="component" value="Unassembled WGS sequence"/>
</dbReference>
<comment type="caution">
    <text evidence="1">The sequence shown here is derived from an EMBL/GenBank/DDBJ whole genome shotgun (WGS) entry which is preliminary data.</text>
</comment>
<accession>A0A8S1RP13</accession>
<dbReference type="AlphaFoldDB" id="A0A8S1RP13"/>
<sequence>MFLINQSKNNLPIKDYWLEQLQDQVNQEGLMIIFERKGIRILQKEE</sequence>
<organism evidence="1 2">
    <name type="scientific">Paramecium sonneborni</name>
    <dbReference type="NCBI Taxonomy" id="65129"/>
    <lineage>
        <taxon>Eukaryota</taxon>
        <taxon>Sar</taxon>
        <taxon>Alveolata</taxon>
        <taxon>Ciliophora</taxon>
        <taxon>Intramacronucleata</taxon>
        <taxon>Oligohymenophorea</taxon>
        <taxon>Peniculida</taxon>
        <taxon>Parameciidae</taxon>
        <taxon>Paramecium</taxon>
    </lineage>
</organism>
<reference evidence="1" key="1">
    <citation type="submission" date="2021-01" db="EMBL/GenBank/DDBJ databases">
        <authorList>
            <consortium name="Genoscope - CEA"/>
            <person name="William W."/>
        </authorList>
    </citation>
    <scope>NUCLEOTIDE SEQUENCE</scope>
</reference>
<gene>
    <name evidence="1" type="ORF">PSON_ATCC_30995.1.T2520007</name>
</gene>
<name>A0A8S1RP13_9CILI</name>
<keyword evidence="2" id="KW-1185">Reference proteome</keyword>
<proteinExistence type="predicted"/>
<dbReference type="EMBL" id="CAJJDN010000252">
    <property type="protein sequence ID" value="CAD8129936.1"/>
    <property type="molecule type" value="Genomic_DNA"/>
</dbReference>
<protein>
    <submittedName>
        <fullName evidence="1">Uncharacterized protein</fullName>
    </submittedName>
</protein>
<evidence type="ECO:0000313" key="1">
    <source>
        <dbReference type="EMBL" id="CAD8129936.1"/>
    </source>
</evidence>